<feature type="transmembrane region" description="Helical" evidence="1">
    <location>
        <begin position="6"/>
        <end position="30"/>
    </location>
</feature>
<reference evidence="2 4" key="1">
    <citation type="submission" date="2016-09" db="EMBL/GenBank/DDBJ databases">
        <authorList>
            <person name="Capua I."/>
            <person name="De Benedictis P."/>
            <person name="Joannis T."/>
            <person name="Lombin L.H."/>
            <person name="Cattoli G."/>
        </authorList>
    </citation>
    <scope>NUCLEOTIDE SEQUENCE [LARGE SCALE GENOMIC DNA]</scope>
    <source>
        <strain evidence="2 4">GB001</strain>
    </source>
</reference>
<dbReference type="AlphaFoldDB" id="A0A1C6YYM3"/>
<evidence type="ECO:0000313" key="5">
    <source>
        <dbReference type="Proteomes" id="UP000254821"/>
    </source>
</evidence>
<name>A0A1C6YYM3_HAFAL</name>
<evidence type="ECO:0000313" key="4">
    <source>
        <dbReference type="Proteomes" id="UP000094844"/>
    </source>
</evidence>
<dbReference type="Proteomes" id="UP000254821">
    <property type="component" value="Unassembled WGS sequence"/>
</dbReference>
<evidence type="ECO:0000313" key="3">
    <source>
        <dbReference type="EMBL" id="STQ79448.1"/>
    </source>
</evidence>
<sequence>MLKKAIIAGMALLTLGGVGGVILAGIIIYVRS</sequence>
<keyword evidence="1" id="KW-0472">Membrane</keyword>
<dbReference type="EMBL" id="UGHP01000001">
    <property type="protein sequence ID" value="STQ79448.1"/>
    <property type="molecule type" value="Genomic_DNA"/>
</dbReference>
<dbReference type="EMBL" id="FMIQ01000026">
    <property type="protein sequence ID" value="SCM51926.1"/>
    <property type="molecule type" value="Genomic_DNA"/>
</dbReference>
<keyword evidence="1" id="KW-0812">Transmembrane</keyword>
<protein>
    <submittedName>
        <fullName evidence="2">Uncharacterized protein</fullName>
    </submittedName>
</protein>
<proteinExistence type="predicted"/>
<organism evidence="2 4">
    <name type="scientific">Hafnia alvei</name>
    <dbReference type="NCBI Taxonomy" id="569"/>
    <lineage>
        <taxon>Bacteria</taxon>
        <taxon>Pseudomonadati</taxon>
        <taxon>Pseudomonadota</taxon>
        <taxon>Gammaproteobacteria</taxon>
        <taxon>Enterobacterales</taxon>
        <taxon>Hafniaceae</taxon>
        <taxon>Hafnia</taxon>
    </lineage>
</organism>
<reference evidence="3 5" key="2">
    <citation type="submission" date="2018-06" db="EMBL/GenBank/DDBJ databases">
        <authorList>
            <consortium name="Pathogen Informatics"/>
            <person name="Doyle S."/>
        </authorList>
    </citation>
    <scope>NUCLEOTIDE SEQUENCE [LARGE SCALE GENOMIC DNA]</scope>
    <source>
        <strain evidence="3 5">NCTC8105</strain>
    </source>
</reference>
<accession>A0A1C6YYM3</accession>
<gene>
    <name evidence="2" type="ORF">BN1044_01396</name>
    <name evidence="3" type="ORF">NCTC8105_01531</name>
</gene>
<evidence type="ECO:0000256" key="1">
    <source>
        <dbReference type="SAM" id="Phobius"/>
    </source>
</evidence>
<evidence type="ECO:0000313" key="2">
    <source>
        <dbReference type="EMBL" id="SCM51926.1"/>
    </source>
</evidence>
<dbReference type="Proteomes" id="UP000094844">
    <property type="component" value="Unassembled WGS sequence"/>
</dbReference>
<keyword evidence="1" id="KW-1133">Transmembrane helix</keyword>